<evidence type="ECO:0000256" key="2">
    <source>
        <dbReference type="ARBA" id="ARBA00012438"/>
    </source>
</evidence>
<evidence type="ECO:0000256" key="6">
    <source>
        <dbReference type="ARBA" id="ARBA00023012"/>
    </source>
</evidence>
<dbReference type="CDD" id="cd00075">
    <property type="entry name" value="HATPase"/>
    <property type="match status" value="1"/>
</dbReference>
<evidence type="ECO:0000256" key="3">
    <source>
        <dbReference type="ARBA" id="ARBA00022553"/>
    </source>
</evidence>
<keyword evidence="4" id="KW-0808">Transferase</keyword>
<dbReference type="PRINTS" id="PR00344">
    <property type="entry name" value="BCTRLSENSOR"/>
</dbReference>
<evidence type="ECO:0000313" key="9">
    <source>
        <dbReference type="EMBL" id="MET3730904.1"/>
    </source>
</evidence>
<evidence type="ECO:0000256" key="1">
    <source>
        <dbReference type="ARBA" id="ARBA00000085"/>
    </source>
</evidence>
<evidence type="ECO:0000259" key="8">
    <source>
        <dbReference type="PROSITE" id="PS50109"/>
    </source>
</evidence>
<sequence length="459" mass="53214">MKKNNQLRYLTIICVAILAGLIAIQYFLVSNTYNLKKEEYVKEVKDSVSILVNAPQIDTLELAFQDIVKDLKIQELKDSITSAEFHALLKKKTDSIRNLTQAFLNLHRKDYPILDEINIRGKFNMIYFRNDTISDTIISISNASLIYIGKELESSEIFRLGGGSFLNNSDWISDDYRTHTREKYNIKIDHVIDFDINNWKREVLSRMAWILIAAIVLLISVVALFFWMYRAMIKQRKIAEIKTDFANNITHELKTPLTSLNLIVKSFQNEQLLQNPEMMESLIQSMSRQNNRIQQIFDRILETTVDNPKVNWENIEIVQFLKDHVKDYQSNTHDIGLELEPKELFLQTDSYQLGRVLQNILQNAEKYSPEGSEIWIKGKERQNEYWIEIHDLGRGISPAEKKKIFEKFYRVSQGNLHDVKGLGLGLYLSKQIIESLNGSISVESQIGKGSIFTLKLPIS</sequence>
<dbReference type="EC" id="2.7.13.3" evidence="2"/>
<keyword evidence="7" id="KW-1133">Transmembrane helix</keyword>
<gene>
    <name evidence="9" type="ORF">ABID46_000463</name>
</gene>
<accession>A0ABV2LQP3</accession>
<dbReference type="CDD" id="cd00082">
    <property type="entry name" value="HisKA"/>
    <property type="match status" value="1"/>
</dbReference>
<keyword evidence="7" id="KW-0812">Transmembrane</keyword>
<evidence type="ECO:0000256" key="4">
    <source>
        <dbReference type="ARBA" id="ARBA00022679"/>
    </source>
</evidence>
<dbReference type="PROSITE" id="PS50109">
    <property type="entry name" value="HIS_KIN"/>
    <property type="match status" value="1"/>
</dbReference>
<feature type="transmembrane region" description="Helical" evidence="7">
    <location>
        <begin position="7"/>
        <end position="28"/>
    </location>
</feature>
<protein>
    <recommendedName>
        <fullName evidence="2">histidine kinase</fullName>
        <ecNumber evidence="2">2.7.13.3</ecNumber>
    </recommendedName>
</protein>
<feature type="domain" description="Histidine kinase" evidence="8">
    <location>
        <begin position="248"/>
        <end position="459"/>
    </location>
</feature>
<keyword evidence="6" id="KW-0902">Two-component regulatory system</keyword>
<name>A0ABV2LQP3_9FLAO</name>
<dbReference type="SMART" id="SM00388">
    <property type="entry name" value="HisKA"/>
    <property type="match status" value="1"/>
</dbReference>
<dbReference type="InterPro" id="IPR050351">
    <property type="entry name" value="BphY/WalK/GraS-like"/>
</dbReference>
<keyword evidence="10" id="KW-1185">Reference proteome</keyword>
<dbReference type="InterPro" id="IPR003661">
    <property type="entry name" value="HisK_dim/P_dom"/>
</dbReference>
<dbReference type="EMBL" id="JBEPMO010000002">
    <property type="protein sequence ID" value="MET3730904.1"/>
    <property type="molecule type" value="Genomic_DNA"/>
</dbReference>
<dbReference type="RefSeq" id="WP_354506622.1">
    <property type="nucleotide sequence ID" value="NZ_JBEPMO010000002.1"/>
</dbReference>
<keyword evidence="3" id="KW-0597">Phosphoprotein</keyword>
<keyword evidence="5 9" id="KW-0418">Kinase</keyword>
<evidence type="ECO:0000256" key="5">
    <source>
        <dbReference type="ARBA" id="ARBA00022777"/>
    </source>
</evidence>
<dbReference type="GO" id="GO:0016301">
    <property type="term" value="F:kinase activity"/>
    <property type="evidence" value="ECO:0007669"/>
    <property type="project" value="UniProtKB-KW"/>
</dbReference>
<dbReference type="Proteomes" id="UP001549146">
    <property type="component" value="Unassembled WGS sequence"/>
</dbReference>
<dbReference type="PANTHER" id="PTHR45453:SF1">
    <property type="entry name" value="PHOSPHATE REGULON SENSOR PROTEIN PHOR"/>
    <property type="match status" value="1"/>
</dbReference>
<dbReference type="InterPro" id="IPR036097">
    <property type="entry name" value="HisK_dim/P_sf"/>
</dbReference>
<dbReference type="SUPFAM" id="SSF47384">
    <property type="entry name" value="Homodimeric domain of signal transducing histidine kinase"/>
    <property type="match status" value="1"/>
</dbReference>
<evidence type="ECO:0000256" key="7">
    <source>
        <dbReference type="SAM" id="Phobius"/>
    </source>
</evidence>
<dbReference type="Pfam" id="PF00512">
    <property type="entry name" value="HisKA"/>
    <property type="match status" value="1"/>
</dbReference>
<dbReference type="Gene3D" id="1.10.287.130">
    <property type="match status" value="1"/>
</dbReference>
<evidence type="ECO:0000313" key="10">
    <source>
        <dbReference type="Proteomes" id="UP001549146"/>
    </source>
</evidence>
<reference evidence="9 10" key="1">
    <citation type="submission" date="2024-06" db="EMBL/GenBank/DDBJ databases">
        <title>Genomic Encyclopedia of Type Strains, Phase IV (KMG-IV): sequencing the most valuable type-strain genomes for metagenomic binning, comparative biology and taxonomic classification.</title>
        <authorList>
            <person name="Goeker M."/>
        </authorList>
    </citation>
    <scope>NUCLEOTIDE SEQUENCE [LARGE SCALE GENOMIC DNA]</scope>
    <source>
        <strain evidence="9 10">DSM 29388</strain>
    </source>
</reference>
<dbReference type="InterPro" id="IPR005467">
    <property type="entry name" value="His_kinase_dom"/>
</dbReference>
<comment type="catalytic activity">
    <reaction evidence="1">
        <text>ATP + protein L-histidine = ADP + protein N-phospho-L-histidine.</text>
        <dbReference type="EC" id="2.7.13.3"/>
    </reaction>
</comment>
<keyword evidence="7" id="KW-0472">Membrane</keyword>
<dbReference type="Gene3D" id="3.30.565.10">
    <property type="entry name" value="Histidine kinase-like ATPase, C-terminal domain"/>
    <property type="match status" value="1"/>
</dbReference>
<dbReference type="Pfam" id="PF02518">
    <property type="entry name" value="HATPase_c"/>
    <property type="match status" value="1"/>
</dbReference>
<dbReference type="PANTHER" id="PTHR45453">
    <property type="entry name" value="PHOSPHATE REGULON SENSOR PROTEIN PHOR"/>
    <property type="match status" value="1"/>
</dbReference>
<dbReference type="SMART" id="SM00387">
    <property type="entry name" value="HATPase_c"/>
    <property type="match status" value="1"/>
</dbReference>
<feature type="transmembrane region" description="Helical" evidence="7">
    <location>
        <begin position="207"/>
        <end position="229"/>
    </location>
</feature>
<dbReference type="SUPFAM" id="SSF55874">
    <property type="entry name" value="ATPase domain of HSP90 chaperone/DNA topoisomerase II/histidine kinase"/>
    <property type="match status" value="1"/>
</dbReference>
<dbReference type="InterPro" id="IPR004358">
    <property type="entry name" value="Sig_transdc_His_kin-like_C"/>
</dbReference>
<dbReference type="InterPro" id="IPR036890">
    <property type="entry name" value="HATPase_C_sf"/>
</dbReference>
<dbReference type="InterPro" id="IPR003594">
    <property type="entry name" value="HATPase_dom"/>
</dbReference>
<organism evidence="9 10">
    <name type="scientific">Moheibacter stercoris</name>
    <dbReference type="NCBI Taxonomy" id="1628251"/>
    <lineage>
        <taxon>Bacteria</taxon>
        <taxon>Pseudomonadati</taxon>
        <taxon>Bacteroidota</taxon>
        <taxon>Flavobacteriia</taxon>
        <taxon>Flavobacteriales</taxon>
        <taxon>Weeksellaceae</taxon>
        <taxon>Moheibacter</taxon>
    </lineage>
</organism>
<comment type="caution">
    <text evidence="9">The sequence shown here is derived from an EMBL/GenBank/DDBJ whole genome shotgun (WGS) entry which is preliminary data.</text>
</comment>
<proteinExistence type="predicted"/>